<feature type="transmembrane region" description="Helical" evidence="8">
    <location>
        <begin position="2159"/>
        <end position="2182"/>
    </location>
</feature>
<keyword evidence="4" id="KW-0732">Signal</keyword>
<dbReference type="EMBL" id="JBAMIC010000007">
    <property type="protein sequence ID" value="KAK7105773.1"/>
    <property type="molecule type" value="Genomic_DNA"/>
</dbReference>
<name>A0AAN9BGN9_9CAEN</name>
<feature type="compositionally biased region" description="Polar residues" evidence="7">
    <location>
        <begin position="2260"/>
        <end position="2274"/>
    </location>
</feature>
<evidence type="ECO:0000259" key="9">
    <source>
        <dbReference type="PROSITE" id="PS51484"/>
    </source>
</evidence>
<proteinExistence type="predicted"/>
<dbReference type="InterPro" id="IPR055401">
    <property type="entry name" value="CEMIP_beta-hel_dom"/>
</dbReference>
<dbReference type="Pfam" id="PF10162">
    <property type="entry name" value="G8"/>
    <property type="match status" value="2"/>
</dbReference>
<feature type="domain" description="G8" evidence="9">
    <location>
        <begin position="1"/>
        <end position="77"/>
    </location>
</feature>
<evidence type="ECO:0000256" key="7">
    <source>
        <dbReference type="SAM" id="MobiDB-lite"/>
    </source>
</evidence>
<evidence type="ECO:0000256" key="2">
    <source>
        <dbReference type="ARBA" id="ARBA00004236"/>
    </source>
</evidence>
<dbReference type="InterPro" id="IPR019316">
    <property type="entry name" value="G8_domain"/>
</dbReference>
<keyword evidence="6" id="KW-0325">Glycoprotein</keyword>
<feature type="domain" description="G8" evidence="9">
    <location>
        <begin position="798"/>
        <end position="924"/>
    </location>
</feature>
<organism evidence="10 11">
    <name type="scientific">Littorina saxatilis</name>
    <dbReference type="NCBI Taxonomy" id="31220"/>
    <lineage>
        <taxon>Eukaryota</taxon>
        <taxon>Metazoa</taxon>
        <taxon>Spiralia</taxon>
        <taxon>Lophotrochozoa</taxon>
        <taxon>Mollusca</taxon>
        <taxon>Gastropoda</taxon>
        <taxon>Caenogastropoda</taxon>
        <taxon>Littorinimorpha</taxon>
        <taxon>Littorinoidea</taxon>
        <taxon>Littorinidae</taxon>
        <taxon>Littorina</taxon>
    </lineage>
</organism>
<keyword evidence="5 8" id="KW-1133">Transmembrane helix</keyword>
<sequence length="2291" mass="250449">MDLELHADNILITDGGALQVGTEAKPFPEQYTAVIKLYGHLRSKELPIYGTKVLALREGTLDLHGHPTPVTWTLLETTANAGDTSLTLTTPVNWKVGDEIVIPSTSHRHSQVQNEVNVISAISSDGLTLTLRDPLAYKHVVVQQTMQDSSVITLRGEVGLLSHNVKVMGSVNDEWTEDILACPEGFDTGEFATQTCFQGRFGAETGSDQFGAHIIAHAPTPDTQAAVIRLSYIEIFHAGQAFRLGRYPVHLHLNGDMSGSYVRGLGIHNSFNRAVNVHGTHNALVEHVVLYNIMGGAFFLEDGIETNNTFQYNLGVFVKPSSSLRNDDITPATFWVTNPDNIIIHNHAAGGSHFGFWYRMHDHPEGPSFDASVCPKNVPLSRFENNTAHSFGWFGLWIFEDMFPTVGGACSGSSQVSVFKTLTAWNCEKGAEAVNSGALQFKDFLLVNNEKAGYEGKEVFNTPQYDEVNGPMVDGGKIIASLNGLDQEGGRQCTKAGIVLPYQNGFMVGNVKFYNFDRAGCAAFEFTRISGTCLSYCGGFTYHTKGLQFENTNNKVHYEWESEGVIKDLDGTLTGSAGYSVIPTTPTLPSGSCTDNVAEMSVTGVPGSVCDSTVKFHRFAFMNPVPSSVLFKDVLFTNQYGTSRTPFADKRITHKPGWAFVMVSGECYEMEFDNAGHISNISYDGAYYQFDVGDALCITQRAERPDRVFMDGSTHITMSDPLPTLANAQHGDWYYDEVNGKLSYYVKRTSKRKKRGAILYNNDLQVDFRAFRCYYDNCIPPPDPVAVTATPGNAILWSSWDFRNGSKPVQGDNVTIPIDKWLIIDEDIPPLDFLIIEGGVSVAPDASLTFTLDVNYIVVSGRLSIGWENEPFNGSARILLRGDHSTPKFPVSNGPEFGAKFIGVLGGLDLHGVKPSVTWSRLAATASSGDTTLTLEDSVTWAVGNEVMLTTTDLSAWHTETFRLTNVAGNVITLNSSVQHRHIAHSETLSSGYNLKLTARVALLTRNIVIEGASYTDMEKESFGARVIVGKAVYNGVSRSGFARVENVEFYHTGQEGYTEPYDPRYSLAFVDTLSDNTTNFYSYVRNNAFHNGFSPAVGVFAVDNLEVSGNVIHHTVYHAIHTTSIGTRVERNLMALNIFSGTYQDRYEVMNYHVDAAVEAIEAMDLVMKDNIVSGSERAAYHLMGQPCSTPSAAMWSNNEAHSCLTGVGIFPDDTPVDSTCYLWAGFMLWKNGDWGLFIDNSPSVQFKNIVAAENGASVMTHVIGPGATGHATGDKTVDVSDSTFIGRTMSFDCSLDIMDSSDDCVALSSQYRGWRYGSCGMAGIVFPNFVSGSNNAPKKPWAGSMTYNAINGIMRVNNVHFEHFKSDGAGSTDFAISTNKKNDDLQHPVHVSALSFHDVDNTSKVFYHNPNVGKINPSDCVDMDCDALKKAMLKDTDGSLLGAPGYVIPNSAYQWDGDARHGLGDYRIPKVLLTAQDGSRIPVATKCPYKGIYNHGNCTWMSTWNAYQCDDSVNYGMLTIESMDADTETRRLSPVAVYSGGYVDLINGPQDHGWCSGYTCRKRLSTFHAIVPLDRWVDLYLSSTVPQHMRFMLLNAAPTDCVGLSIFKKQPHRLDVYVDGTYIMPLNGYMSGGRFFVKPEDYPDQYKPALANKTMGDNYIHFQENTLYWMQCGPGVMEFKTADVLIVSFGLPAMNNEEFFGEQIINHLAQFLSIPIDKVRVVDVIRETGSSGRRKRTTGTTYFIIEVGDTAADNSSTVDLVTAADQIVTQVQLYGMDSIINATVLYTSILEPSAGPDATFSSLQKVGTLVMTSHPVGGKEGQPLITQPQLQVQDTNGAAVDYLGALDTPWRVEVSISSGGGGLASMIGNTTVTFVNGTADFSGLGIDRMGNYILDFNITHPVEAANYSLQSLTVNVLGRNVRTEGELLSTSRIVNTPLSLTFRLVDIDTGDNITAIDWRDHTWTATATISDPNAYPGSLGGTTSVSFDPATGSADFLDLQLTRSGVCPVLITVTSSPSDYTLTTELEVDVMTVAQRDLVKEETSTIELSFDMTYNASDAPYHAAQVRNYYSENTDMVVDSHSYRQGSLVVSMVVSGTTSGINTTLYAICDNISNGTTFTFSGQTVSMSTYMTYNGQTFYGVTCGSVADDDDDLHPGIIAAIVIVCVALLLLAGVVVLWYFKIYPKTKTTDTSAGHYLGQRNDPIEDILFREDTFMSLKSRSVNTPMPPITTTLGFLKDELPRMPATPEPSARGPRPLTPNSVSPLPQGQDANRLTLAGPSPSMKQPLWR</sequence>
<keyword evidence="11" id="KW-1185">Reference proteome</keyword>
<accession>A0AAN9BGN9</accession>
<comment type="caution">
    <text evidence="10">The sequence shown here is derived from an EMBL/GenBank/DDBJ whole genome shotgun (WGS) entry which is preliminary data.</text>
</comment>
<dbReference type="InterPro" id="IPR006626">
    <property type="entry name" value="PbH1"/>
</dbReference>
<evidence type="ECO:0000256" key="3">
    <source>
        <dbReference type="ARBA" id="ARBA00022475"/>
    </source>
</evidence>
<keyword evidence="8" id="KW-0472">Membrane</keyword>
<dbReference type="PROSITE" id="PS51484">
    <property type="entry name" value="G8"/>
    <property type="match status" value="2"/>
</dbReference>
<keyword evidence="8" id="KW-0812">Transmembrane</keyword>
<dbReference type="SMART" id="SM00710">
    <property type="entry name" value="PbH1"/>
    <property type="match status" value="7"/>
</dbReference>
<evidence type="ECO:0000256" key="5">
    <source>
        <dbReference type="ARBA" id="ARBA00022989"/>
    </source>
</evidence>
<dbReference type="InterPro" id="IPR011050">
    <property type="entry name" value="Pectin_lyase_fold/virulence"/>
</dbReference>
<dbReference type="SUPFAM" id="SSF51126">
    <property type="entry name" value="Pectin lyase-like"/>
    <property type="match status" value="2"/>
</dbReference>
<gene>
    <name evidence="10" type="ORF">V1264_017108</name>
</gene>
<evidence type="ECO:0000256" key="8">
    <source>
        <dbReference type="SAM" id="Phobius"/>
    </source>
</evidence>
<reference evidence="10 11" key="1">
    <citation type="submission" date="2024-02" db="EMBL/GenBank/DDBJ databases">
        <title>Chromosome-scale genome assembly of the rough periwinkle Littorina saxatilis.</title>
        <authorList>
            <person name="De Jode A."/>
            <person name="Faria R."/>
            <person name="Formenti G."/>
            <person name="Sims Y."/>
            <person name="Smith T.P."/>
            <person name="Tracey A."/>
            <person name="Wood J.M.D."/>
            <person name="Zagrodzka Z.B."/>
            <person name="Johannesson K."/>
            <person name="Butlin R.K."/>
            <person name="Leder E.H."/>
        </authorList>
    </citation>
    <scope>NUCLEOTIDE SEQUENCE [LARGE SCALE GENOMIC DNA]</scope>
    <source>
        <strain evidence="10">Snail1</strain>
        <tissue evidence="10">Muscle</tissue>
    </source>
</reference>
<dbReference type="Proteomes" id="UP001374579">
    <property type="component" value="Unassembled WGS sequence"/>
</dbReference>
<dbReference type="PANTHER" id="PTHR46769:SF2">
    <property type="entry name" value="FIBROCYSTIN-L ISOFORM 2 PRECURSOR-RELATED"/>
    <property type="match status" value="1"/>
</dbReference>
<protein>
    <recommendedName>
        <fullName evidence="9">G8 domain-containing protein</fullName>
    </recommendedName>
</protein>
<dbReference type="GO" id="GO:0005886">
    <property type="term" value="C:plasma membrane"/>
    <property type="evidence" value="ECO:0007669"/>
    <property type="project" value="UniProtKB-SubCell"/>
</dbReference>
<evidence type="ECO:0000256" key="1">
    <source>
        <dbReference type="ARBA" id="ARBA00004167"/>
    </source>
</evidence>
<comment type="subcellular location">
    <subcellularLocation>
        <location evidence="2">Cell membrane</location>
    </subcellularLocation>
    <subcellularLocation>
        <location evidence="1">Membrane</location>
        <topology evidence="1">Single-pass membrane protein</topology>
    </subcellularLocation>
</comment>
<evidence type="ECO:0000313" key="11">
    <source>
        <dbReference type="Proteomes" id="UP001374579"/>
    </source>
</evidence>
<feature type="region of interest" description="Disordered" evidence="7">
    <location>
        <begin position="2239"/>
        <end position="2291"/>
    </location>
</feature>
<dbReference type="Pfam" id="PF24606">
    <property type="entry name" value="CEMIP_beta-hel"/>
    <property type="match status" value="1"/>
</dbReference>
<evidence type="ECO:0000313" key="10">
    <source>
        <dbReference type="EMBL" id="KAK7105773.1"/>
    </source>
</evidence>
<keyword evidence="3" id="KW-1003">Cell membrane</keyword>
<dbReference type="SMART" id="SM01225">
    <property type="entry name" value="G8"/>
    <property type="match status" value="2"/>
</dbReference>
<dbReference type="InterPro" id="IPR052387">
    <property type="entry name" value="Fibrocystin"/>
</dbReference>
<evidence type="ECO:0000256" key="4">
    <source>
        <dbReference type="ARBA" id="ARBA00022729"/>
    </source>
</evidence>
<evidence type="ECO:0000256" key="6">
    <source>
        <dbReference type="ARBA" id="ARBA00023180"/>
    </source>
</evidence>
<dbReference type="PANTHER" id="PTHR46769">
    <property type="entry name" value="POLYCYSTIC KIDNEY AND HEPATIC DISEASE 1 (AUTOSOMAL RECESSIVE)-LIKE 1"/>
    <property type="match status" value="1"/>
</dbReference>